<proteinExistence type="predicted"/>
<dbReference type="AlphaFoldDB" id="A0A5K7Z0N5"/>
<dbReference type="KEGG" id="dwd:DSCW_12160"/>
<evidence type="ECO:0000259" key="1">
    <source>
        <dbReference type="Pfam" id="PF00561"/>
    </source>
</evidence>
<reference evidence="2 3" key="1">
    <citation type="submission" date="2019-11" db="EMBL/GenBank/DDBJ databases">
        <title>Comparative genomics of hydrocarbon-degrading Desulfosarcina strains.</title>
        <authorList>
            <person name="Watanabe M."/>
            <person name="Kojima H."/>
            <person name="Fukui M."/>
        </authorList>
    </citation>
    <scope>NUCLEOTIDE SEQUENCE [LARGE SCALE GENOMIC DNA]</scope>
    <source>
        <strain evidence="2 3">PP31</strain>
    </source>
</reference>
<feature type="domain" description="AB hydrolase-1" evidence="1">
    <location>
        <begin position="20"/>
        <end position="120"/>
    </location>
</feature>
<dbReference type="EMBL" id="AP021875">
    <property type="protein sequence ID" value="BBO73799.1"/>
    <property type="molecule type" value="Genomic_DNA"/>
</dbReference>
<evidence type="ECO:0000313" key="3">
    <source>
        <dbReference type="Proteomes" id="UP000427769"/>
    </source>
</evidence>
<dbReference type="GO" id="GO:0017171">
    <property type="term" value="F:serine hydrolase activity"/>
    <property type="evidence" value="ECO:0007669"/>
    <property type="project" value="TreeGrafter"/>
</dbReference>
<keyword evidence="3" id="KW-1185">Reference proteome</keyword>
<dbReference type="OrthoDB" id="9785408at2"/>
<dbReference type="InterPro" id="IPR029058">
    <property type="entry name" value="AB_hydrolase_fold"/>
</dbReference>
<evidence type="ECO:0000313" key="2">
    <source>
        <dbReference type="EMBL" id="BBO73799.1"/>
    </source>
</evidence>
<dbReference type="PANTHER" id="PTHR46331:SF2">
    <property type="entry name" value="VALACYCLOVIR HYDROLASE"/>
    <property type="match status" value="1"/>
</dbReference>
<dbReference type="Pfam" id="PF00561">
    <property type="entry name" value="Abhydrolase_1"/>
    <property type="match status" value="1"/>
</dbReference>
<gene>
    <name evidence="2" type="ORF">DSCW_12160</name>
</gene>
<dbReference type="Proteomes" id="UP000427769">
    <property type="component" value="Chromosome"/>
</dbReference>
<dbReference type="InterPro" id="IPR000073">
    <property type="entry name" value="AB_hydrolase_1"/>
</dbReference>
<sequence length="248" mass="27534">MPTFINDDLSLFYDETGSGPLLLILPGNTASCACHAGELEYFGKDFHAVSLDFRGTGRSQRLASWPDDWWEKCADDAAALIDHLDRRRCFVMGTSGGASIALLLAIKYPEKVSGVIADSCAERFAPENLRSEVANREVRTQEQIAFWKYANGDDWEEVVNQDSNLLMDFADRGGDLFKGRLGAIMCPVLFTGSLKDSFIPDIGKQNIHMAEQIQGSSTFLSNDGDHPFMWTCPDDFRSVSGHFLKKGF</sequence>
<dbReference type="RefSeq" id="WP_155302874.1">
    <property type="nucleotide sequence ID" value="NZ_AP021875.1"/>
</dbReference>
<protein>
    <submittedName>
        <fullName evidence="2">Alpha/beta hydrolase</fullName>
    </submittedName>
</protein>
<keyword evidence="2" id="KW-0378">Hydrolase</keyword>
<name>A0A5K7Z0N5_9BACT</name>
<dbReference type="PANTHER" id="PTHR46331">
    <property type="entry name" value="VALACYCLOVIR HYDROLASE"/>
    <property type="match status" value="1"/>
</dbReference>
<dbReference type="SUPFAM" id="SSF53474">
    <property type="entry name" value="alpha/beta-Hydrolases"/>
    <property type="match status" value="1"/>
</dbReference>
<accession>A0A5K7Z0N5</accession>
<organism evidence="2 3">
    <name type="scientific">Desulfosarcina widdelii</name>
    <dbReference type="NCBI Taxonomy" id="947919"/>
    <lineage>
        <taxon>Bacteria</taxon>
        <taxon>Pseudomonadati</taxon>
        <taxon>Thermodesulfobacteriota</taxon>
        <taxon>Desulfobacteria</taxon>
        <taxon>Desulfobacterales</taxon>
        <taxon>Desulfosarcinaceae</taxon>
        <taxon>Desulfosarcina</taxon>
    </lineage>
</organism>
<dbReference type="Gene3D" id="3.40.50.1820">
    <property type="entry name" value="alpha/beta hydrolase"/>
    <property type="match status" value="1"/>
</dbReference>